<protein>
    <submittedName>
        <fullName evidence="1">ATPase AAA</fullName>
    </submittedName>
</protein>
<keyword evidence="2" id="KW-1185">Reference proteome</keyword>
<dbReference type="PATRIC" id="fig|1150625.3.peg.167"/>
<evidence type="ECO:0000313" key="1">
    <source>
        <dbReference type="EMBL" id="KUP09203.1"/>
    </source>
</evidence>
<comment type="caution">
    <text evidence="1">The sequence shown here is derived from an EMBL/GenBank/DDBJ whole genome shotgun (WGS) entry which is preliminary data.</text>
</comment>
<dbReference type="Gene3D" id="3.40.50.300">
    <property type="entry name" value="P-loop containing nucleotide triphosphate hydrolases"/>
    <property type="match status" value="1"/>
</dbReference>
<dbReference type="PANTHER" id="PTHR37816">
    <property type="entry name" value="YALI0E33011P"/>
    <property type="match status" value="1"/>
</dbReference>
<dbReference type="InterPro" id="IPR027417">
    <property type="entry name" value="P-loop_NTPase"/>
</dbReference>
<dbReference type="RefSeq" id="WP_059350020.1">
    <property type="nucleotide sequence ID" value="NZ_LDYG01000002.1"/>
</dbReference>
<dbReference type="PANTHER" id="PTHR37816:SF3">
    <property type="entry name" value="MODULATES DNA TOPOLOGY"/>
    <property type="match status" value="1"/>
</dbReference>
<dbReference type="Proteomes" id="UP000074108">
    <property type="component" value="Unassembled WGS sequence"/>
</dbReference>
<dbReference type="AlphaFoldDB" id="A0A147KC65"/>
<accession>A0A147KC65</accession>
<dbReference type="InterPro" id="IPR052922">
    <property type="entry name" value="Cytidylate_Kinase-2"/>
</dbReference>
<dbReference type="EMBL" id="LDYG01000002">
    <property type="protein sequence ID" value="KUP09203.1"/>
    <property type="molecule type" value="Genomic_DNA"/>
</dbReference>
<dbReference type="SUPFAM" id="SSF52540">
    <property type="entry name" value="P-loop containing nucleoside triphosphate hydrolases"/>
    <property type="match status" value="1"/>
</dbReference>
<evidence type="ECO:0000313" key="2">
    <source>
        <dbReference type="Proteomes" id="UP000074108"/>
    </source>
</evidence>
<dbReference type="OrthoDB" id="1201990at2"/>
<sequence>MNKIMLIGSGGAGKSTFARQLGQTLNIPVYHLDSLLWKPNWVLSTREEQRAIQSELVEKESWVIDGNYSATMDIRLQAADTIIFIDLPAYLCVYRVIKRRFHYHNQTRPDMREGCNERLDLEFVKWVWRFPRDKKPHLIKKLREFEKDKNIYVLKSKKEVQGFLDTV</sequence>
<dbReference type="NCBIfam" id="NF005994">
    <property type="entry name" value="PRK08118.1"/>
    <property type="match status" value="1"/>
</dbReference>
<proteinExistence type="predicted"/>
<organism evidence="1 2">
    <name type="scientific">Bacillus coahuilensis p1.1.43</name>
    <dbReference type="NCBI Taxonomy" id="1150625"/>
    <lineage>
        <taxon>Bacteria</taxon>
        <taxon>Bacillati</taxon>
        <taxon>Bacillota</taxon>
        <taxon>Bacilli</taxon>
        <taxon>Bacillales</taxon>
        <taxon>Bacillaceae</taxon>
        <taxon>Bacillus</taxon>
    </lineage>
</organism>
<dbReference type="STRING" id="1150625.Q75_00805"/>
<reference evidence="1 2" key="1">
    <citation type="journal article" date="2016" name="Front. Microbiol.">
        <title>Microevolution Analysis of Bacillus coahuilensis Unveils Differences in Phosphorus Acquisition Strategies and Their Regulation.</title>
        <authorList>
            <person name="Gomez-Lunar Z."/>
            <person name="Hernandez-Gonzalez I."/>
            <person name="Rodriguez-Torres M.D."/>
            <person name="Souza V."/>
            <person name="Olmedo-Alvarez G."/>
        </authorList>
    </citation>
    <scope>NUCLEOTIDE SEQUENCE [LARGE SCALE GENOMIC DNA]</scope>
    <source>
        <strain evidence="2">p1.1.43</strain>
    </source>
</reference>
<name>A0A147KC65_9BACI</name>
<gene>
    <name evidence="1" type="ORF">Q75_00805</name>
</gene>